<organism evidence="3 4">
    <name type="scientific">Colletotrichum tofieldiae</name>
    <dbReference type="NCBI Taxonomy" id="708197"/>
    <lineage>
        <taxon>Eukaryota</taxon>
        <taxon>Fungi</taxon>
        <taxon>Dikarya</taxon>
        <taxon>Ascomycota</taxon>
        <taxon>Pezizomycotina</taxon>
        <taxon>Sordariomycetes</taxon>
        <taxon>Hypocreomycetidae</taxon>
        <taxon>Glomerellales</taxon>
        <taxon>Glomerellaceae</taxon>
        <taxon>Colletotrichum</taxon>
        <taxon>Colletotrichum spaethianum species complex</taxon>
    </lineage>
</organism>
<feature type="compositionally biased region" description="Polar residues" evidence="1">
    <location>
        <begin position="1257"/>
        <end position="1279"/>
    </location>
</feature>
<feature type="region of interest" description="Disordered" evidence="1">
    <location>
        <begin position="153"/>
        <end position="237"/>
    </location>
</feature>
<dbReference type="InterPro" id="IPR003169">
    <property type="entry name" value="GYF"/>
</dbReference>
<feature type="compositionally biased region" description="Polar residues" evidence="1">
    <location>
        <begin position="1341"/>
        <end position="1354"/>
    </location>
</feature>
<feature type="compositionally biased region" description="Polar residues" evidence="1">
    <location>
        <begin position="283"/>
        <end position="292"/>
    </location>
</feature>
<dbReference type="PROSITE" id="PS50829">
    <property type="entry name" value="GYF"/>
    <property type="match status" value="1"/>
</dbReference>
<feature type="region of interest" description="Disordered" evidence="1">
    <location>
        <begin position="1204"/>
        <end position="1302"/>
    </location>
</feature>
<feature type="compositionally biased region" description="Basic and acidic residues" evidence="1">
    <location>
        <begin position="1388"/>
        <end position="1400"/>
    </location>
</feature>
<feature type="compositionally biased region" description="Low complexity" evidence="1">
    <location>
        <begin position="1245"/>
        <end position="1255"/>
    </location>
</feature>
<feature type="region of interest" description="Disordered" evidence="1">
    <location>
        <begin position="421"/>
        <end position="705"/>
    </location>
</feature>
<proteinExistence type="predicted"/>
<evidence type="ECO:0000313" key="4">
    <source>
        <dbReference type="Proteomes" id="UP000076552"/>
    </source>
</evidence>
<dbReference type="SMART" id="SM00444">
    <property type="entry name" value="GYF"/>
    <property type="match status" value="1"/>
</dbReference>
<dbReference type="Pfam" id="PF02213">
    <property type="entry name" value="GYF"/>
    <property type="match status" value="1"/>
</dbReference>
<name>A0A161VWT5_9PEZI</name>
<feature type="region of interest" description="Disordered" evidence="1">
    <location>
        <begin position="1574"/>
        <end position="1608"/>
    </location>
</feature>
<feature type="compositionally biased region" description="Polar residues" evidence="1">
    <location>
        <begin position="455"/>
        <end position="480"/>
    </location>
</feature>
<feature type="compositionally biased region" description="Polar residues" evidence="1">
    <location>
        <begin position="1424"/>
        <end position="1437"/>
    </location>
</feature>
<feature type="region of interest" description="Disordered" evidence="1">
    <location>
        <begin position="339"/>
        <end position="409"/>
    </location>
</feature>
<dbReference type="SUPFAM" id="SSF55277">
    <property type="entry name" value="GYF domain"/>
    <property type="match status" value="1"/>
</dbReference>
<dbReference type="Proteomes" id="UP000076552">
    <property type="component" value="Unassembled WGS sequence"/>
</dbReference>
<feature type="region of interest" description="Disordered" evidence="1">
    <location>
        <begin position="1119"/>
        <end position="1139"/>
    </location>
</feature>
<evidence type="ECO:0000256" key="1">
    <source>
        <dbReference type="SAM" id="MobiDB-lite"/>
    </source>
</evidence>
<reference evidence="3 4" key="1">
    <citation type="submission" date="2015-06" db="EMBL/GenBank/DDBJ databases">
        <title>Survival trade-offs in plant roots during colonization by closely related pathogenic and mutualistic fungi.</title>
        <authorList>
            <person name="Hacquard S."/>
            <person name="Kracher B."/>
            <person name="Hiruma K."/>
            <person name="Weinman A."/>
            <person name="Muench P."/>
            <person name="Garrido Oter R."/>
            <person name="Ver Loren van Themaat E."/>
            <person name="Dallerey J.-F."/>
            <person name="Damm U."/>
            <person name="Henrissat B."/>
            <person name="Lespinet O."/>
            <person name="Thon M."/>
            <person name="Kemen E."/>
            <person name="McHardy A.C."/>
            <person name="Schulze-Lefert P."/>
            <person name="O'Connell R.J."/>
        </authorList>
    </citation>
    <scope>NUCLEOTIDE SEQUENCE [LARGE SCALE GENOMIC DNA]</scope>
    <source>
        <strain evidence="3 4">0861</strain>
    </source>
</reference>
<protein>
    <submittedName>
        <fullName evidence="3">GYF domain-containing protein</fullName>
    </submittedName>
</protein>
<dbReference type="EMBL" id="LFIV01000005">
    <property type="protein sequence ID" value="KZL77905.1"/>
    <property type="molecule type" value="Genomic_DNA"/>
</dbReference>
<feature type="compositionally biased region" description="Polar residues" evidence="1">
    <location>
        <begin position="1119"/>
        <end position="1136"/>
    </location>
</feature>
<feature type="non-terminal residue" evidence="3">
    <location>
        <position position="1"/>
    </location>
</feature>
<dbReference type="STRING" id="708197.A0A161VWT5"/>
<feature type="compositionally biased region" description="Low complexity" evidence="1">
    <location>
        <begin position="1219"/>
        <end position="1236"/>
    </location>
</feature>
<feature type="compositionally biased region" description="Gly residues" evidence="1">
    <location>
        <begin position="483"/>
        <end position="499"/>
    </location>
</feature>
<feature type="region of interest" description="Disordered" evidence="1">
    <location>
        <begin position="264"/>
        <end position="317"/>
    </location>
</feature>
<dbReference type="CDD" id="cd00072">
    <property type="entry name" value="GYF"/>
    <property type="match status" value="1"/>
</dbReference>
<dbReference type="PANTHER" id="PTHR14445">
    <property type="entry name" value="GRB10 INTERACTING GYF PROTEIN"/>
    <property type="match status" value="1"/>
</dbReference>
<feature type="region of interest" description="Disordered" evidence="1">
    <location>
        <begin position="109"/>
        <end position="128"/>
    </location>
</feature>
<feature type="compositionally biased region" description="Basic and acidic residues" evidence="1">
    <location>
        <begin position="164"/>
        <end position="174"/>
    </location>
</feature>
<dbReference type="Gene3D" id="3.30.1490.40">
    <property type="match status" value="1"/>
</dbReference>
<feature type="compositionally biased region" description="Basic and acidic residues" evidence="1">
    <location>
        <begin position="634"/>
        <end position="650"/>
    </location>
</feature>
<feature type="region of interest" description="Disordered" evidence="1">
    <location>
        <begin position="794"/>
        <end position="815"/>
    </location>
</feature>
<feature type="region of interest" description="Disordered" evidence="1">
    <location>
        <begin position="1424"/>
        <end position="1446"/>
    </location>
</feature>
<accession>A0A161VWT5</accession>
<feature type="domain" description="GYF" evidence="2">
    <location>
        <begin position="875"/>
        <end position="923"/>
    </location>
</feature>
<evidence type="ECO:0000259" key="2">
    <source>
        <dbReference type="PROSITE" id="PS50829"/>
    </source>
</evidence>
<feature type="compositionally biased region" description="Basic and acidic residues" evidence="1">
    <location>
        <begin position="1587"/>
        <end position="1596"/>
    </location>
</feature>
<sequence>ASPVPTVPPWSPPSWVPPSWQFSFQTFDFFDETAHPPHPPSHDEPHTLANRPLGIPINPSFSKPDISYLYHASLPRVSSSLDHVARDKPTANLPPPIPESLSCLVHEKSISKSRTKKKPTTPARCLHPPGLLLNAKHLLCASPVMPSNLPSSFASAAAGQNSSRDARSGRHDGRGVGSGEWARRDGRANGTLTFRRSSTTPGHPSQPAASSENAFPATSLESGAAPPTPGAAAYDYPAPSQYQKDSILGVLKNGAAEIDTTNVFESGWTPGQTNGGAARGWGKSNNNHNSQDPAACWNPRGDSHPVSVNGLSEEEKEVRWLDGPNYQASGANTRQAFASDVNSPLKPPLQKQEGNQAPGPNGRKASLSHGSATGYGLASPSSASRPGTRRRETTDSNPFGSGPLASPSAARFARGDEAFLFGRKNNDVKEQDPGEEEGAGQSQNQPQTKAPFGNLTRSNTTGNPSMGANISSLWGASSQPPAAGGGGGGGGGNGGGMGSFGQFALPTPTSTIGTGSRGGSRFANLMTKDGTDNPAGKANEASTPDATRSWRSRPRTDTDPFGGDDNLSGSAALGGAQDTSPPPIPNPSNIGMFETPVKGSTGDFGMAGLNLGRQAENEQGPTSPSETNPYRSPPTERGESHDEGGAEKPHGAAVGGEQNPGFNTMSRGFPTHAFDGSDRSQTSSAGPRGYASGWPVPMSTGTPDRERAGFGGVFGNSLFSPMGTELQSPGLSSIGAGVFGPASAGGLGGAGTIGRSKLGSLFPPAMQAQMQGHEQENLSDSLPDLRQGNPLGAIGRNNFNAAPRDTGSPLRSGRGGVFEEMFPSDPTRSHSVFGGSDPSHPGAAGVGHPQAFTPGASAGTEFGSAPVRQMVMPDRMRWVYLDPQGHVQGPFSGLEMNDWYKANFFTPDLRVKKVEDSDFEPLGQLIRRIGNSREPFLVPQIGIAHGPPSQAGPFSPSGNTGVIPPLSGVFPSFGRTLTAEEQNNLERRKQEEQQAMAQQRDFMMRQQAITRLQSQGPGGVPGSLHHQHSAHSLQSQPSFGSISSPIGAHPQQPPIGGGVGPTSGFFDAAAQQGSAQQPPVGSGLEHFREEDLATLNPSERQMLASVQAPTSIAGIFNQQPVGAPTNENNLRNNLPGTEQLDKDEEGFRERLKEFEDIRAERDSEQAQESVGKAIQEDANQEVPAAITSETVAKEHKSSAPGIKEIMEEEQQLSLTQRVQQAQAAAEAAKNAAAGLPMPFPPPLPTAGTPLPAPTAQRVRSNLPEQYNRSQTGTPDTGSATEPPPLAPWAKEAASRKGPSLKEIQEAEARKAAKAEELAAERRRVALEQEAAALREREKAITSATGLPTTSTWGNGSPVAAASPWTKPAVVKPTPGTSTPGKQKTLADIQREEENRKAKAAKEVAIQTGLATAAAGKRYADLATKPNSSPGLAQANTTVPPPGSGWATVGAGGKVKVPTGPAAQTRSASAAGMKATPVATKPAIKPAPAVAPSAPAKSDVAMDEFNKWLHRELSRGITGVDIDTFAATLLILPLDNTIIADAVYANSKTMHGLHFAEEFIRRKKLAEKGVVEKQGAVTDSKSGSWNEVAKKGGHKEQSPAGDAGIQGAGFKVVPTRKKAGKKGN</sequence>
<feature type="compositionally biased region" description="Polar residues" evidence="1">
    <location>
        <begin position="153"/>
        <end position="163"/>
    </location>
</feature>
<evidence type="ECO:0000313" key="3">
    <source>
        <dbReference type="EMBL" id="KZL77905.1"/>
    </source>
</evidence>
<feature type="region of interest" description="Disordered" evidence="1">
    <location>
        <begin position="1013"/>
        <end position="1084"/>
    </location>
</feature>
<dbReference type="InterPro" id="IPR035445">
    <property type="entry name" value="GYF-like_dom_sf"/>
</dbReference>
<feature type="compositionally biased region" description="Polar residues" evidence="1">
    <location>
        <begin position="617"/>
        <end position="630"/>
    </location>
</feature>
<dbReference type="GO" id="GO:0005829">
    <property type="term" value="C:cytosol"/>
    <property type="evidence" value="ECO:0007669"/>
    <property type="project" value="TreeGrafter"/>
</dbReference>
<comment type="caution">
    <text evidence="3">The sequence shown here is derived from an EMBL/GenBank/DDBJ whole genome shotgun (WGS) entry which is preliminary data.</text>
</comment>
<feature type="compositionally biased region" description="Low complexity" evidence="1">
    <location>
        <begin position="1064"/>
        <end position="1083"/>
    </location>
</feature>
<feature type="compositionally biased region" description="Polar residues" evidence="1">
    <location>
        <begin position="190"/>
        <end position="213"/>
    </location>
</feature>
<dbReference type="InterPro" id="IPR051640">
    <property type="entry name" value="GRB10-interact_GYF"/>
</dbReference>
<dbReference type="PANTHER" id="PTHR14445:SF36">
    <property type="entry name" value="FI03272P-RELATED"/>
    <property type="match status" value="1"/>
</dbReference>
<feature type="region of interest" description="Disordered" evidence="1">
    <location>
        <begin position="1339"/>
        <end position="1400"/>
    </location>
</feature>
<keyword evidence="4" id="KW-1185">Reference proteome</keyword>
<gene>
    <name evidence="3" type="ORF">CT0861_11163</name>
</gene>